<dbReference type="GO" id="GO:0016020">
    <property type="term" value="C:membrane"/>
    <property type="evidence" value="ECO:0007669"/>
    <property type="project" value="InterPro"/>
</dbReference>
<keyword evidence="3" id="KW-1133">Transmembrane helix</keyword>
<evidence type="ECO:0000313" key="4">
    <source>
        <dbReference type="EMBL" id="TVX98991.1"/>
    </source>
</evidence>
<organism evidence="4 5">
    <name type="scientific">Paenibacillus cremeus</name>
    <dbReference type="NCBI Taxonomy" id="2163881"/>
    <lineage>
        <taxon>Bacteria</taxon>
        <taxon>Bacillati</taxon>
        <taxon>Bacillota</taxon>
        <taxon>Bacilli</taxon>
        <taxon>Bacillales</taxon>
        <taxon>Paenibacillaceae</taxon>
        <taxon>Paenibacillus</taxon>
    </lineage>
</organism>
<dbReference type="AlphaFoldDB" id="A0A559JGI1"/>
<dbReference type="EMBL" id="VNJI01000086">
    <property type="protein sequence ID" value="TVX98991.1"/>
    <property type="molecule type" value="Genomic_DNA"/>
</dbReference>
<dbReference type="OrthoDB" id="1726708at2"/>
<keyword evidence="2 3" id="KW-0472">Membrane</keyword>
<protein>
    <submittedName>
        <fullName evidence="4">Spore germination protein</fullName>
    </submittedName>
</protein>
<dbReference type="PIRSF" id="PIRSF005690">
    <property type="entry name" value="GerBA"/>
    <property type="match status" value="1"/>
</dbReference>
<evidence type="ECO:0000256" key="2">
    <source>
        <dbReference type="ARBA" id="ARBA00023136"/>
    </source>
</evidence>
<dbReference type="Pfam" id="PF03323">
    <property type="entry name" value="GerA"/>
    <property type="match status" value="1"/>
</dbReference>
<comment type="caution">
    <text evidence="4">The sequence shown here is derived from an EMBL/GenBank/DDBJ whole genome shotgun (WGS) entry which is preliminary data.</text>
</comment>
<feature type="transmembrane region" description="Helical" evidence="3">
    <location>
        <begin position="385"/>
        <end position="404"/>
    </location>
</feature>
<dbReference type="RefSeq" id="WP_144855038.1">
    <property type="nucleotide sequence ID" value="NZ_VNJI01000086.1"/>
</dbReference>
<gene>
    <name evidence="4" type="ORF">FPZ49_34220</name>
</gene>
<dbReference type="InterPro" id="IPR050768">
    <property type="entry name" value="UPF0353/GerABKA_families"/>
</dbReference>
<comment type="similarity">
    <text evidence="1">Belongs to the GerABKA family.</text>
</comment>
<sequence length="495" mass="55182">MLQQDPHSKSTIGSLEEHSIRQLFKNSHDVQINKVLMTFQKSSHSVILIYCTGLADHKQINNFVLLHLESMIELHPDEQSLDSFGPLRLRKLNKDDEIDTLTADVFTGTLIVYLENSRTFYSLGIVDAPKRNPEESASEVSIKGARDGFTEDLATNVALVRRRIKSATLCCEYFTIGRRSQTRVALLYVSDIANAELIQEAKARLSKIDVDVLHNSSQLEVLLADTSMSLFPLIDYIGRPDYVTESLMVGRFICLADGSPNAIIAPITFTEILKTPEDLYLPFQFVSLERLLRILGFFTGVLLPGFWIALSVFNIDQIPFSLLATAKINRAGLPMPSTLESFLIVLLFEVFREAGIRLPKSVGQTVAVVGGLIIGDMSVKAGITSPVMIVVVSISTVASFMLINQNLNGTATIFRFYVLLMSCLMGIFGFMLSFICIVFYMSALESFGIPYMSPLSPPIWKDMIPAIVRRPLYSMKKRPRMLQPKDATRQGDDAS</sequence>
<evidence type="ECO:0000313" key="5">
    <source>
        <dbReference type="Proteomes" id="UP000317036"/>
    </source>
</evidence>
<dbReference type="GO" id="GO:0009847">
    <property type="term" value="P:spore germination"/>
    <property type="evidence" value="ECO:0007669"/>
    <property type="project" value="InterPro"/>
</dbReference>
<name>A0A559JGI1_9BACL</name>
<keyword evidence="5" id="KW-1185">Reference proteome</keyword>
<reference evidence="4 5" key="1">
    <citation type="submission" date="2019-07" db="EMBL/GenBank/DDBJ databases">
        <authorList>
            <person name="Kim J."/>
        </authorList>
    </citation>
    <scope>NUCLEOTIDE SEQUENCE [LARGE SCALE GENOMIC DNA]</scope>
    <source>
        <strain evidence="4 5">JC52</strain>
    </source>
</reference>
<accession>A0A559JGI1</accession>
<evidence type="ECO:0000256" key="1">
    <source>
        <dbReference type="ARBA" id="ARBA00005278"/>
    </source>
</evidence>
<feature type="transmembrane region" description="Helical" evidence="3">
    <location>
        <begin position="416"/>
        <end position="443"/>
    </location>
</feature>
<feature type="transmembrane region" description="Helical" evidence="3">
    <location>
        <begin position="291"/>
        <end position="313"/>
    </location>
</feature>
<dbReference type="Proteomes" id="UP000317036">
    <property type="component" value="Unassembled WGS sequence"/>
</dbReference>
<evidence type="ECO:0000256" key="3">
    <source>
        <dbReference type="SAM" id="Phobius"/>
    </source>
</evidence>
<dbReference type="PANTHER" id="PTHR22550">
    <property type="entry name" value="SPORE GERMINATION PROTEIN"/>
    <property type="match status" value="1"/>
</dbReference>
<keyword evidence="3" id="KW-0812">Transmembrane</keyword>
<dbReference type="InterPro" id="IPR004995">
    <property type="entry name" value="Spore_Ger"/>
</dbReference>
<proteinExistence type="inferred from homology"/>
<dbReference type="PANTHER" id="PTHR22550:SF5">
    <property type="entry name" value="LEUCINE ZIPPER PROTEIN 4"/>
    <property type="match status" value="1"/>
</dbReference>